<gene>
    <name evidence="3" type="ORF">CHLNCDRAFT_144818</name>
</gene>
<dbReference type="KEGG" id="cvr:CHLNCDRAFT_144818"/>
<dbReference type="Gene3D" id="3.30.200.20">
    <property type="entry name" value="Phosphorylase Kinase, domain 1"/>
    <property type="match status" value="1"/>
</dbReference>
<dbReference type="EMBL" id="GL433842">
    <property type="protein sequence ID" value="EFN56147.1"/>
    <property type="molecule type" value="Genomic_DNA"/>
</dbReference>
<dbReference type="Pfam" id="PF07714">
    <property type="entry name" value="PK_Tyr_Ser-Thr"/>
    <property type="match status" value="1"/>
</dbReference>
<dbReference type="InterPro" id="IPR001245">
    <property type="entry name" value="Ser-Thr/Tyr_kinase_cat_dom"/>
</dbReference>
<dbReference type="InterPro" id="IPR008266">
    <property type="entry name" value="Tyr_kinase_AS"/>
</dbReference>
<evidence type="ECO:0000313" key="4">
    <source>
        <dbReference type="Proteomes" id="UP000008141"/>
    </source>
</evidence>
<dbReference type="AlphaFoldDB" id="E1ZD27"/>
<proteinExistence type="predicted"/>
<dbReference type="Gene3D" id="1.10.510.10">
    <property type="entry name" value="Transferase(Phosphotransferase) domain 1"/>
    <property type="match status" value="1"/>
</dbReference>
<dbReference type="InterPro" id="IPR051681">
    <property type="entry name" value="Ser/Thr_Kinases-Pseudokinases"/>
</dbReference>
<dbReference type="InterPro" id="IPR011009">
    <property type="entry name" value="Kinase-like_dom_sf"/>
</dbReference>
<dbReference type="RefSeq" id="XP_005848249.1">
    <property type="nucleotide sequence ID" value="XM_005848187.1"/>
</dbReference>
<dbReference type="OrthoDB" id="507349at2759"/>
<protein>
    <recommendedName>
        <fullName evidence="2">Protein kinase domain-containing protein</fullName>
    </recommendedName>
</protein>
<dbReference type="InParanoid" id="E1ZD27"/>
<dbReference type="PROSITE" id="PS00109">
    <property type="entry name" value="PROTEIN_KINASE_TYR"/>
    <property type="match status" value="1"/>
</dbReference>
<dbReference type="GO" id="GO:0004674">
    <property type="term" value="F:protein serine/threonine kinase activity"/>
    <property type="evidence" value="ECO:0007669"/>
    <property type="project" value="TreeGrafter"/>
</dbReference>
<dbReference type="eggNOG" id="KOG0192">
    <property type="taxonomic scope" value="Eukaryota"/>
</dbReference>
<dbReference type="InterPro" id="IPR000719">
    <property type="entry name" value="Prot_kinase_dom"/>
</dbReference>
<accession>E1ZD27</accession>
<organism evidence="4">
    <name type="scientific">Chlorella variabilis</name>
    <name type="common">Green alga</name>
    <dbReference type="NCBI Taxonomy" id="554065"/>
    <lineage>
        <taxon>Eukaryota</taxon>
        <taxon>Viridiplantae</taxon>
        <taxon>Chlorophyta</taxon>
        <taxon>core chlorophytes</taxon>
        <taxon>Trebouxiophyceae</taxon>
        <taxon>Chlorellales</taxon>
        <taxon>Chlorellaceae</taxon>
        <taxon>Chlorella clade</taxon>
        <taxon>Chlorella</taxon>
    </lineage>
</organism>
<keyword evidence="4" id="KW-1185">Reference proteome</keyword>
<dbReference type="OMA" id="TANWELP"/>
<dbReference type="GeneID" id="17355727"/>
<dbReference type="SUPFAM" id="SSF56112">
    <property type="entry name" value="Protein kinase-like (PK-like)"/>
    <property type="match status" value="1"/>
</dbReference>
<dbReference type="PROSITE" id="PS50011">
    <property type="entry name" value="PROTEIN_KINASE_DOM"/>
    <property type="match status" value="1"/>
</dbReference>
<evidence type="ECO:0000256" key="1">
    <source>
        <dbReference type="SAM" id="MobiDB-lite"/>
    </source>
</evidence>
<evidence type="ECO:0000259" key="2">
    <source>
        <dbReference type="PROSITE" id="PS50011"/>
    </source>
</evidence>
<evidence type="ECO:0000313" key="3">
    <source>
        <dbReference type="EMBL" id="EFN56147.1"/>
    </source>
</evidence>
<name>E1ZD27_CHLVA</name>
<dbReference type="Proteomes" id="UP000008141">
    <property type="component" value="Unassembled WGS sequence"/>
</dbReference>
<dbReference type="PANTHER" id="PTHR44329:SF214">
    <property type="entry name" value="PROTEIN KINASE DOMAIN-CONTAINING PROTEIN"/>
    <property type="match status" value="1"/>
</dbReference>
<dbReference type="PANTHER" id="PTHR44329">
    <property type="entry name" value="SERINE/THREONINE-PROTEIN KINASE TNNI3K-RELATED"/>
    <property type="match status" value="1"/>
</dbReference>
<sequence length="354" mass="38721">MGHVGAKLSAAVGPETPVPADGRLSRSTANWELPPWVDDGFERDEMAARCESVQAWPFLRTGVAPREGQRLYMNIHYAHDGSHPYTYLYRGLWEGRAVAVKVVECRQDSREAREALNEAVLTEGLDCPHLVKTLRHALQCDSLDQECTFWLVQQLCTHGTLIQAAEAGLLREERSLVAAPDMGAVLRTLREVAAGMAFLHGCGILHRDLTGHNVLLDEAEPSTSDRRGFTCRLADFGMARLAQLQSISTGSFGTVTHMSPELLVDGKLSPAADVWSFGILCWEAYSGIRAFAGLPLPNIIYRVTSGSGRLELPSDAPAGFKALVEACLNTDRHQRPDFPSVLSTLDCLLAQEEG</sequence>
<dbReference type="GO" id="GO:0005524">
    <property type="term" value="F:ATP binding"/>
    <property type="evidence" value="ECO:0007669"/>
    <property type="project" value="InterPro"/>
</dbReference>
<feature type="region of interest" description="Disordered" evidence="1">
    <location>
        <begin position="1"/>
        <end position="25"/>
    </location>
</feature>
<dbReference type="STRING" id="554065.E1ZD27"/>
<feature type="domain" description="Protein kinase" evidence="2">
    <location>
        <begin position="72"/>
        <end position="349"/>
    </location>
</feature>
<reference evidence="3 4" key="1">
    <citation type="journal article" date="2010" name="Plant Cell">
        <title>The Chlorella variabilis NC64A genome reveals adaptation to photosymbiosis, coevolution with viruses, and cryptic sex.</title>
        <authorList>
            <person name="Blanc G."/>
            <person name="Duncan G."/>
            <person name="Agarkova I."/>
            <person name="Borodovsky M."/>
            <person name="Gurnon J."/>
            <person name="Kuo A."/>
            <person name="Lindquist E."/>
            <person name="Lucas S."/>
            <person name="Pangilinan J."/>
            <person name="Polle J."/>
            <person name="Salamov A."/>
            <person name="Terry A."/>
            <person name="Yamada T."/>
            <person name="Dunigan D.D."/>
            <person name="Grigoriev I.V."/>
            <person name="Claverie J.M."/>
            <person name="Van Etten J.L."/>
        </authorList>
    </citation>
    <scope>NUCLEOTIDE SEQUENCE [LARGE SCALE GENOMIC DNA]</scope>
    <source>
        <strain evidence="3 4">NC64A</strain>
    </source>
</reference>